<reference evidence="2" key="1">
    <citation type="submission" date="2016-10" db="EMBL/GenBank/DDBJ databases">
        <authorList>
            <person name="Varghese N."/>
            <person name="Submissions S."/>
        </authorList>
    </citation>
    <scope>NUCLEOTIDE SEQUENCE [LARGE SCALE GENOMIC DNA]</scope>
    <source>
        <strain evidence="2">DSM 5918</strain>
    </source>
</reference>
<keyword evidence="1" id="KW-0378">Hydrolase</keyword>
<dbReference type="InterPro" id="IPR051454">
    <property type="entry name" value="RNA/ubiquinone_mod_enzymes"/>
</dbReference>
<keyword evidence="2" id="KW-1185">Reference proteome</keyword>
<sequence length="654" mass="72653">MEIKKKIEILAPAGDIDSFLAAIAAGADAIYCGLKNFSARMEAENFSLTELAALTELAHAKGIRVHVAMNNLLKTPELDQAGRLIHRLQTQVGPDALIVQDLGLPALARQAGFKGELHLSTLANGGTIAGLPQILALGVDRLVLPRELSIDEIKAVAAGCPEGLGLEVFVHGALCYAVSGRCYWSSYLGGKSGLRGRCVQPCRRQYQQKSQKTSFFSCDDLSLDVLVRPLSGVDKACSWKIEGRKKGPHYVYYTVTAYRMLRDAGDDPAQRKAALGLLDMALGRPASHYNFLGHRPSNPIADREQTASGHMVGKVQGGFKAAYVSPREPLKSGDLLRIGYEDQAGHQTVKIRRDIPKGGRLELAKGQGRPAPQGAPVFLVDRRERELQALIADLKKDLAFDRPTKESTFSPTLPRSVRRKGKPREMDVWRSLPARLGNQSEQAVWLTPGVERNISRNIFGRIWWWLPPVIWPGEEKAWTECLDNMTRLGARQFVLNAPWQMGLFGKPERQTFWAGPMCNTANPLALAELARMGFAGAFVSPELDRQGFLELPALSPLPLGILVKGIHPLCVSRIRSENLREREPFQSPKGEQFWSRTYGGLVWTFPNWEIDLSEKWTELEKAGYALLARLHEPVPEKVSIKERQGLWNWDLKML</sequence>
<keyword evidence="1" id="KW-0645">Protease</keyword>
<accession>A0A1I3N841</accession>
<dbReference type="OrthoDB" id="9807498at2"/>
<dbReference type="RefSeq" id="WP_092372277.1">
    <property type="nucleotide sequence ID" value="NZ_FORX01000001.1"/>
</dbReference>
<dbReference type="InterPro" id="IPR001539">
    <property type="entry name" value="Peptidase_U32"/>
</dbReference>
<dbReference type="PANTHER" id="PTHR30217">
    <property type="entry name" value="PEPTIDASE U32 FAMILY"/>
    <property type="match status" value="1"/>
</dbReference>
<dbReference type="AlphaFoldDB" id="A0A1I3N841"/>
<dbReference type="EMBL" id="FORX01000001">
    <property type="protein sequence ID" value="SFJ04996.1"/>
    <property type="molecule type" value="Genomic_DNA"/>
</dbReference>
<proteinExistence type="predicted"/>
<organism evidence="1 2">
    <name type="scientific">Desulfomicrobium apsheronum</name>
    <dbReference type="NCBI Taxonomy" id="52560"/>
    <lineage>
        <taxon>Bacteria</taxon>
        <taxon>Pseudomonadati</taxon>
        <taxon>Thermodesulfobacteriota</taxon>
        <taxon>Desulfovibrionia</taxon>
        <taxon>Desulfovibrionales</taxon>
        <taxon>Desulfomicrobiaceae</taxon>
        <taxon>Desulfomicrobium</taxon>
    </lineage>
</organism>
<dbReference type="PANTHER" id="PTHR30217:SF10">
    <property type="entry name" value="23S RRNA 5-HYDROXYCYTIDINE C2501 SYNTHASE"/>
    <property type="match status" value="1"/>
</dbReference>
<evidence type="ECO:0000313" key="2">
    <source>
        <dbReference type="Proteomes" id="UP000198635"/>
    </source>
</evidence>
<dbReference type="STRING" id="52560.SAMN04488082_101195"/>
<protein>
    <submittedName>
        <fullName evidence="1">Putative protease</fullName>
    </submittedName>
</protein>
<dbReference type="Pfam" id="PF01136">
    <property type="entry name" value="Peptidase_U32"/>
    <property type="match status" value="1"/>
</dbReference>
<dbReference type="Proteomes" id="UP000198635">
    <property type="component" value="Unassembled WGS sequence"/>
</dbReference>
<gene>
    <name evidence="1" type="ORF">SAMN04488082_101195</name>
</gene>
<evidence type="ECO:0000313" key="1">
    <source>
        <dbReference type="EMBL" id="SFJ04996.1"/>
    </source>
</evidence>
<dbReference type="GO" id="GO:0008233">
    <property type="term" value="F:peptidase activity"/>
    <property type="evidence" value="ECO:0007669"/>
    <property type="project" value="UniProtKB-KW"/>
</dbReference>
<dbReference type="GO" id="GO:0006508">
    <property type="term" value="P:proteolysis"/>
    <property type="evidence" value="ECO:0007669"/>
    <property type="project" value="UniProtKB-KW"/>
</dbReference>
<name>A0A1I3N841_9BACT</name>